<evidence type="ECO:0000313" key="34">
    <source>
        <dbReference type="Proteomes" id="UP000298654"/>
    </source>
</evidence>
<comment type="similarity">
    <text evidence="7 28">In the C-terminal section; belongs to the homoserine dehydrogenase family.</text>
</comment>
<comment type="catalytic activity">
    <reaction evidence="25">
        <text>L-aspartate + ATP = 4-phospho-L-aspartate + ADP</text>
        <dbReference type="Rhea" id="RHEA:23776"/>
        <dbReference type="ChEBI" id="CHEBI:29991"/>
        <dbReference type="ChEBI" id="CHEBI:30616"/>
        <dbReference type="ChEBI" id="CHEBI:57535"/>
        <dbReference type="ChEBI" id="CHEBI:456216"/>
        <dbReference type="EC" id="2.7.2.4"/>
    </reaction>
    <physiologicalReaction direction="left-to-right" evidence="25">
        <dbReference type="Rhea" id="RHEA:23777"/>
    </physiologicalReaction>
</comment>
<evidence type="ECO:0000256" key="20">
    <source>
        <dbReference type="ARBA" id="ARBA00023053"/>
    </source>
</evidence>
<dbReference type="FunFam" id="3.30.2130.10:FF:000001">
    <property type="entry name" value="Bifunctional aspartokinase/homoserine dehydrogenase"/>
    <property type="match status" value="1"/>
</dbReference>
<dbReference type="EMBL" id="CP034900">
    <property type="protein sequence ID" value="QCI15885.1"/>
    <property type="molecule type" value="Genomic_DNA"/>
</dbReference>
<evidence type="ECO:0000256" key="12">
    <source>
        <dbReference type="ARBA" id="ARBA00022697"/>
    </source>
</evidence>
<reference evidence="33 34" key="1">
    <citation type="submission" date="2018-12" db="EMBL/GenBank/DDBJ databases">
        <authorList>
            <person name="Chong R.A."/>
        </authorList>
    </citation>
    <scope>NUCLEOTIDE SEQUENCE [LARGE SCALE GENOMIC DNA]</scope>
    <source>
        <strain evidence="33 34">Aar</strain>
    </source>
</reference>
<dbReference type="GO" id="GO:0005524">
    <property type="term" value="F:ATP binding"/>
    <property type="evidence" value="ECO:0007669"/>
    <property type="project" value="UniProtKB-UniRule"/>
</dbReference>
<evidence type="ECO:0000256" key="26">
    <source>
        <dbReference type="ARBA" id="ARBA00048841"/>
    </source>
</evidence>
<dbReference type="SUPFAM" id="SSF55347">
    <property type="entry name" value="Glyceraldehyde-3-phosphate dehydrogenase-like, C-terminal domain"/>
    <property type="match status" value="1"/>
</dbReference>
<dbReference type="GO" id="GO:0004412">
    <property type="term" value="F:homoserine dehydrogenase activity"/>
    <property type="evidence" value="ECO:0007669"/>
    <property type="project" value="UniProtKB-UniRule"/>
</dbReference>
<comment type="pathway">
    <text evidence="5 28">Amino-acid biosynthesis; L-methionine biosynthesis via de novo pathway; L-homoserine from L-aspartate: step 3/3.</text>
</comment>
<dbReference type="RefSeq" id="WP_158364235.1">
    <property type="nucleotide sequence ID" value="NZ_CP034900.1"/>
</dbReference>
<dbReference type="InterPro" id="IPR005106">
    <property type="entry name" value="Asp/hSer_DH_NAD-bd"/>
</dbReference>
<dbReference type="InterPro" id="IPR001048">
    <property type="entry name" value="Asp/Glu/Uridylate_kinase"/>
</dbReference>
<keyword evidence="23" id="KW-0511">Multifunctional enzyme</keyword>
<dbReference type="GO" id="GO:0009086">
    <property type="term" value="P:methionine biosynthetic process"/>
    <property type="evidence" value="ECO:0007669"/>
    <property type="project" value="UniProtKB-KW"/>
</dbReference>
<evidence type="ECO:0000256" key="3">
    <source>
        <dbReference type="ARBA" id="ARBA00004986"/>
    </source>
</evidence>
<dbReference type="Gene3D" id="3.30.360.10">
    <property type="entry name" value="Dihydrodipicolinate Reductase, domain 2"/>
    <property type="match status" value="1"/>
</dbReference>
<dbReference type="InterPro" id="IPR041743">
    <property type="entry name" value="AK-HSDH_N"/>
</dbReference>
<dbReference type="GO" id="GO:0009089">
    <property type="term" value="P:lysine biosynthetic process via diaminopimelate"/>
    <property type="evidence" value="ECO:0007669"/>
    <property type="project" value="UniProtKB-UniRule"/>
</dbReference>
<name>A0A4D6XT03_9GAMM</name>
<dbReference type="OrthoDB" id="9799110at2"/>
<feature type="domain" description="Aspartate/glutamate/uridylate kinase" evidence="29">
    <location>
        <begin position="3"/>
        <end position="285"/>
    </location>
</feature>
<evidence type="ECO:0000256" key="13">
    <source>
        <dbReference type="ARBA" id="ARBA00022723"/>
    </source>
</evidence>
<dbReference type="FunFam" id="3.40.50.720:FF:000083">
    <property type="entry name" value="Bifunctional aspartokinase/homoserine dehydrogenase"/>
    <property type="match status" value="1"/>
</dbReference>
<dbReference type="PROSITE" id="PS00324">
    <property type="entry name" value="ASPARTOKINASE"/>
    <property type="match status" value="1"/>
</dbReference>
<dbReference type="PANTHER" id="PTHR43070:SF3">
    <property type="entry name" value="HOMOSERINE DEHYDROGENASE"/>
    <property type="match status" value="1"/>
</dbReference>
<dbReference type="NCBIfam" id="TIGR00657">
    <property type="entry name" value="asp_kinases"/>
    <property type="match status" value="1"/>
</dbReference>
<gene>
    <name evidence="33" type="ORF">D9V59_00965</name>
</gene>
<sequence>MKLLKFGGTSLANAEKFLYVASIIEKNMKTDQVATVLSAPANITNYLVTIIEKKIKHDEILETINITETIFIELINNLSNIQSNFPYQKIEKIIKKEFNNLKNIVHGIVLLKQCPDNIRANIISRGEILSVFIMKSILQSKNYNVTIINPVENFVSIGNNYLDCTVDIYKSKKRINNINFNKNSIILMAGFIAGNEDKELVVLGRNGSDYSAAVLAACLNANCCEIWTDVDGVFTCDPRKVPNAYLLKSLTYEEAMELSHFGAKVLHPRTIEPISQFNIPCFIKNAADIESIGTLICKKNNSEKNFLKGVTHLDEIIMFNISGYYIKNINNIISRIFTILSRHDIKILLITQSSAENKINFCILEYQYHMMVSLLNKEFQLELKDKLLNPFQITNNLSILSVIGSDIYIKHNIASKIFYALGTSKINVLAIAQGSSKHSISLVIKKENILQAVQNVHNVLFSNKKIIHVFLIGTGGIGSALINQILKQKQFLNKQNIEIRIIAIANSKKILFIKNKMSLSHWKDDFQNSSEKFNLKILNKIIKNNNFSNAVIIDCTSDQVLAEQYINFLHNDFHVVAANKKANTSEWAYYQNIRNAVFKTNKKFLYETNVGAGLPVIETLQNLFKTGDTLIRFKGILSGSLSFIFGKLEEGVLLSEATKEARELGFTEPNPFEDLSGIDVARKLLILARESGYHIELKDIAIEPLLPEIFKKYQNIDMFFLKLKELDSDFLKRINKARSIGNVLRFIATIEKNGKCFIKMEEVNVNDPLYKVKNGENALAFYTNYYQPIPLVLRGYGAGNNVTASGVFSDLLRTLS</sequence>
<dbReference type="SUPFAM" id="SSF51735">
    <property type="entry name" value="NAD(P)-binding Rossmann-fold domains"/>
    <property type="match status" value="1"/>
</dbReference>
<evidence type="ECO:0000256" key="14">
    <source>
        <dbReference type="ARBA" id="ARBA00022741"/>
    </source>
</evidence>
<evidence type="ECO:0000259" key="29">
    <source>
        <dbReference type="Pfam" id="PF00696"/>
    </source>
</evidence>
<feature type="domain" description="Aspartokinase ACT" evidence="32">
    <location>
        <begin position="320"/>
        <end position="379"/>
    </location>
</feature>
<dbReference type="UniPathway" id="UPA00034">
    <property type="reaction ID" value="UER00015"/>
</dbReference>
<reference evidence="33 34" key="2">
    <citation type="submission" date="2019-05" db="EMBL/GenBank/DDBJ databases">
        <title>Genome evolution of the obligate endosymbiont Buchnera aphidicola.</title>
        <authorList>
            <person name="Moran N.A."/>
        </authorList>
    </citation>
    <scope>NUCLEOTIDE SEQUENCE [LARGE SCALE GENOMIC DNA]</scope>
    <source>
        <strain evidence="33 34">Aar</strain>
    </source>
</reference>
<dbReference type="Gene3D" id="3.40.1160.10">
    <property type="entry name" value="Acetylglutamate kinase-like"/>
    <property type="match status" value="1"/>
</dbReference>
<keyword evidence="12" id="KW-0791">Threonine biosynthesis</keyword>
<dbReference type="InterPro" id="IPR045865">
    <property type="entry name" value="ACT-like_dom_sf"/>
</dbReference>
<keyword evidence="17 28" id="KW-0521">NADP</keyword>
<dbReference type="SUPFAM" id="SSF55021">
    <property type="entry name" value="ACT-like"/>
    <property type="match status" value="2"/>
</dbReference>
<comment type="pathway">
    <text evidence="4 28">Amino-acid biosynthesis; L-threonine biosynthesis; L-threonine from L-aspartate: step 3/5.</text>
</comment>
<dbReference type="CDD" id="cd04921">
    <property type="entry name" value="ACT_AKi-HSDH-ThrA-like_1"/>
    <property type="match status" value="1"/>
</dbReference>
<organism evidence="33 34">
    <name type="scientific">Buchnera aphidicola</name>
    <name type="common">Artemisaphis artemisicola</name>
    <dbReference type="NCBI Taxonomy" id="1241836"/>
    <lineage>
        <taxon>Bacteria</taxon>
        <taxon>Pseudomonadati</taxon>
        <taxon>Pseudomonadota</taxon>
        <taxon>Gammaproteobacteria</taxon>
        <taxon>Enterobacterales</taxon>
        <taxon>Erwiniaceae</taxon>
        <taxon>Buchnera</taxon>
    </lineage>
</organism>
<evidence type="ECO:0000259" key="30">
    <source>
        <dbReference type="Pfam" id="PF00742"/>
    </source>
</evidence>
<comment type="function">
    <text evidence="24">Bifunctional aspartate kinase and homoserine dehydrogenase that catalyzes the first and the third steps toward the synthesis of lysine, methionine and threonine from aspartate.</text>
</comment>
<dbReference type="Gene3D" id="1.20.120.1320">
    <property type="entry name" value="Aspartokinase, catalytic domain"/>
    <property type="match status" value="1"/>
</dbReference>
<dbReference type="GO" id="GO:0050661">
    <property type="term" value="F:NADP binding"/>
    <property type="evidence" value="ECO:0007669"/>
    <property type="project" value="UniProtKB-UniRule"/>
</dbReference>
<evidence type="ECO:0000256" key="25">
    <source>
        <dbReference type="ARBA" id="ARBA00048561"/>
    </source>
</evidence>
<evidence type="ECO:0000313" key="33">
    <source>
        <dbReference type="EMBL" id="QCI15885.1"/>
    </source>
</evidence>
<accession>A0A4D6XT03</accession>
<dbReference type="CDD" id="cd04257">
    <property type="entry name" value="AAK_AK-HSDH"/>
    <property type="match status" value="1"/>
</dbReference>
<evidence type="ECO:0000256" key="23">
    <source>
        <dbReference type="ARBA" id="ARBA00023268"/>
    </source>
</evidence>
<protein>
    <recommendedName>
        <fullName evidence="28">Bifunctional aspartokinase/homoserine dehydrogenase</fullName>
    </recommendedName>
    <domain>
        <recommendedName>
            <fullName evidence="28">Aspartokinase</fullName>
            <ecNumber evidence="28">2.7.2.4</ecNumber>
        </recommendedName>
    </domain>
    <domain>
        <recommendedName>
            <fullName evidence="28">Homoserine dehydrogenase</fullName>
            <ecNumber evidence="28">1.1.1.3</ecNumber>
        </recommendedName>
    </domain>
</protein>
<dbReference type="GO" id="GO:0004072">
    <property type="term" value="F:aspartate kinase activity"/>
    <property type="evidence" value="ECO:0007669"/>
    <property type="project" value="UniProtKB-UniRule"/>
</dbReference>
<comment type="pathway">
    <text evidence="6 28">Amino-acid biosynthesis; L-threonine biosynthesis; L-threonine from L-aspartate: step 1/5.</text>
</comment>
<evidence type="ECO:0000256" key="16">
    <source>
        <dbReference type="ARBA" id="ARBA00022840"/>
    </source>
</evidence>
<dbReference type="AlphaFoldDB" id="A0A4D6XT03"/>
<dbReference type="InterPro" id="IPR019811">
    <property type="entry name" value="HDH_CS"/>
</dbReference>
<evidence type="ECO:0000259" key="31">
    <source>
        <dbReference type="Pfam" id="PF03447"/>
    </source>
</evidence>
<dbReference type="Gene3D" id="3.40.50.720">
    <property type="entry name" value="NAD(P)-binding Rossmann-like Domain"/>
    <property type="match status" value="1"/>
</dbReference>
<evidence type="ECO:0000256" key="10">
    <source>
        <dbReference type="ARBA" id="ARBA00022605"/>
    </source>
</evidence>
<comment type="similarity">
    <text evidence="8 28">In the N-terminal section; belongs to the aspartokinase family.</text>
</comment>
<dbReference type="EC" id="2.7.2.4" evidence="28"/>
<evidence type="ECO:0000256" key="11">
    <source>
        <dbReference type="ARBA" id="ARBA00022679"/>
    </source>
</evidence>
<dbReference type="Pfam" id="PF03447">
    <property type="entry name" value="NAD_binding_3"/>
    <property type="match status" value="1"/>
</dbReference>
<dbReference type="Pfam" id="PF22468">
    <property type="entry name" value="ACT_9"/>
    <property type="match status" value="2"/>
</dbReference>
<dbReference type="SUPFAM" id="SSF53633">
    <property type="entry name" value="Carbamate kinase-like"/>
    <property type="match status" value="1"/>
</dbReference>
<comment type="catalytic activity">
    <reaction evidence="27">
        <text>L-homoserine + NAD(+) = L-aspartate 4-semialdehyde + NADH + H(+)</text>
        <dbReference type="Rhea" id="RHEA:15757"/>
        <dbReference type="ChEBI" id="CHEBI:15378"/>
        <dbReference type="ChEBI" id="CHEBI:57476"/>
        <dbReference type="ChEBI" id="CHEBI:57540"/>
        <dbReference type="ChEBI" id="CHEBI:57945"/>
        <dbReference type="ChEBI" id="CHEBI:537519"/>
        <dbReference type="EC" id="1.1.1.3"/>
    </reaction>
    <physiologicalReaction direction="right-to-left" evidence="27">
        <dbReference type="Rhea" id="RHEA:15759"/>
    </physiologicalReaction>
</comment>
<keyword evidence="18 28" id="KW-0560">Oxidoreductase</keyword>
<keyword evidence="19" id="KW-0520">NAD</keyword>
<dbReference type="PROSITE" id="PS01042">
    <property type="entry name" value="HOMOSER_DHGENASE"/>
    <property type="match status" value="1"/>
</dbReference>
<dbReference type="InterPro" id="IPR001341">
    <property type="entry name" value="Asp_kinase"/>
</dbReference>
<dbReference type="CDD" id="cd04892">
    <property type="entry name" value="ACT_AK-like_2"/>
    <property type="match status" value="1"/>
</dbReference>
<keyword evidence="11 28" id="KW-0808">Transferase</keyword>
<evidence type="ECO:0000256" key="15">
    <source>
        <dbReference type="ARBA" id="ARBA00022777"/>
    </source>
</evidence>
<evidence type="ECO:0000256" key="24">
    <source>
        <dbReference type="ARBA" id="ARBA00044938"/>
    </source>
</evidence>
<dbReference type="InterPro" id="IPR042199">
    <property type="entry name" value="AsparK_Bifunc_asparK/hSer_DH"/>
</dbReference>
<dbReference type="GO" id="GO:0009090">
    <property type="term" value="P:homoserine biosynthetic process"/>
    <property type="evidence" value="ECO:0007669"/>
    <property type="project" value="UniProtKB-ARBA"/>
</dbReference>
<dbReference type="InterPro" id="IPR011147">
    <property type="entry name" value="Bifunc_Aspkin/hSer_DH"/>
</dbReference>
<dbReference type="Pfam" id="PF00696">
    <property type="entry name" value="AA_kinase"/>
    <property type="match status" value="1"/>
</dbReference>
<dbReference type="FunFam" id="3.30.360.10:FF:000006">
    <property type="entry name" value="Bifunctional aspartokinase/homoserine dehydrogenase"/>
    <property type="match status" value="1"/>
</dbReference>
<evidence type="ECO:0000256" key="22">
    <source>
        <dbReference type="ARBA" id="ARBA00023167"/>
    </source>
</evidence>
<evidence type="ECO:0000256" key="21">
    <source>
        <dbReference type="ARBA" id="ARBA00023154"/>
    </source>
</evidence>
<evidence type="ECO:0000256" key="6">
    <source>
        <dbReference type="ARBA" id="ARBA00005139"/>
    </source>
</evidence>
<evidence type="ECO:0000256" key="9">
    <source>
        <dbReference type="ARBA" id="ARBA00011881"/>
    </source>
</evidence>
<proteinExistence type="inferred from homology"/>
<feature type="domain" description="Aspartokinase ACT" evidence="32">
    <location>
        <begin position="400"/>
        <end position="458"/>
    </location>
</feature>
<comment type="catalytic activity">
    <reaction evidence="26">
        <text>L-homoserine + NADP(+) = L-aspartate 4-semialdehyde + NADPH + H(+)</text>
        <dbReference type="Rhea" id="RHEA:15761"/>
        <dbReference type="ChEBI" id="CHEBI:15378"/>
        <dbReference type="ChEBI" id="CHEBI:57476"/>
        <dbReference type="ChEBI" id="CHEBI:57783"/>
        <dbReference type="ChEBI" id="CHEBI:58349"/>
        <dbReference type="ChEBI" id="CHEBI:537519"/>
        <dbReference type="EC" id="1.1.1.3"/>
    </reaction>
    <physiologicalReaction direction="right-to-left" evidence="26">
        <dbReference type="Rhea" id="RHEA:15763"/>
    </physiologicalReaction>
</comment>
<feature type="domain" description="Aspartate/homoserine dehydrogenase NAD-binding" evidence="31">
    <location>
        <begin position="473"/>
        <end position="607"/>
    </location>
</feature>
<dbReference type="Proteomes" id="UP000298654">
    <property type="component" value="Chromosome"/>
</dbReference>
<evidence type="ECO:0000256" key="2">
    <source>
        <dbReference type="ARBA" id="ARBA00004766"/>
    </source>
</evidence>
<comment type="pathway">
    <text evidence="3 28">Amino-acid biosynthesis; L-methionine biosynthesis via de novo pathway; L-homoserine from L-aspartate: step 1/3.</text>
</comment>
<keyword evidence="22" id="KW-0486">Methionine biosynthesis</keyword>
<dbReference type="NCBIfam" id="NF006959">
    <property type="entry name" value="PRK09436.1"/>
    <property type="match status" value="1"/>
</dbReference>
<dbReference type="UniPathway" id="UPA00051">
    <property type="reaction ID" value="UER00462"/>
</dbReference>
<keyword evidence="10 28" id="KW-0028">Amino-acid biosynthesis</keyword>
<keyword evidence="20" id="KW-0915">Sodium</keyword>
<dbReference type="InterPro" id="IPR018042">
    <property type="entry name" value="Aspartate_kinase_CS"/>
</dbReference>
<comment type="cofactor">
    <cofactor evidence="1">
        <name>a metal cation</name>
        <dbReference type="ChEBI" id="CHEBI:25213"/>
    </cofactor>
</comment>
<evidence type="ECO:0000259" key="32">
    <source>
        <dbReference type="Pfam" id="PF22468"/>
    </source>
</evidence>
<dbReference type="InterPro" id="IPR049638">
    <property type="entry name" value="AK-HD"/>
</dbReference>
<dbReference type="Gene3D" id="3.30.2130.10">
    <property type="entry name" value="VC0802-like"/>
    <property type="match status" value="1"/>
</dbReference>
<comment type="subunit">
    <text evidence="9 28">Homotetramer.</text>
</comment>
<keyword evidence="13" id="KW-0479">Metal-binding</keyword>
<evidence type="ECO:0000256" key="28">
    <source>
        <dbReference type="PIRNR" id="PIRNR000727"/>
    </source>
</evidence>
<dbReference type="InterPro" id="IPR036393">
    <property type="entry name" value="AceGlu_kinase-like_sf"/>
</dbReference>
<dbReference type="PANTHER" id="PTHR43070">
    <property type="match status" value="1"/>
</dbReference>
<dbReference type="InterPro" id="IPR001342">
    <property type="entry name" value="HDH_cat"/>
</dbReference>
<dbReference type="UniPathway" id="UPA00050">
    <property type="reaction ID" value="UER00063"/>
</dbReference>
<keyword evidence="21" id="KW-0457">Lysine biosynthesis</keyword>
<dbReference type="Pfam" id="PF00742">
    <property type="entry name" value="Homoserine_dh"/>
    <property type="match status" value="1"/>
</dbReference>
<evidence type="ECO:0000256" key="19">
    <source>
        <dbReference type="ARBA" id="ARBA00023027"/>
    </source>
</evidence>
<dbReference type="GO" id="GO:0009088">
    <property type="term" value="P:threonine biosynthetic process"/>
    <property type="evidence" value="ECO:0007669"/>
    <property type="project" value="UniProtKB-UniRule"/>
</dbReference>
<feature type="domain" description="Homoserine dehydrogenase catalytic" evidence="30">
    <location>
        <begin position="615"/>
        <end position="812"/>
    </location>
</feature>
<comment type="pathway">
    <text evidence="2 28">Amino-acid biosynthesis; L-lysine biosynthesis via DAP pathway; (S)-tetrahydrodipicolinate from L-aspartate: step 1/4.</text>
</comment>
<evidence type="ECO:0000256" key="5">
    <source>
        <dbReference type="ARBA" id="ARBA00005062"/>
    </source>
</evidence>
<evidence type="ECO:0000256" key="27">
    <source>
        <dbReference type="ARBA" id="ARBA00049031"/>
    </source>
</evidence>
<keyword evidence="14 28" id="KW-0547">Nucleotide-binding</keyword>
<dbReference type="PIRSF" id="PIRSF000727">
    <property type="entry name" value="ThrA"/>
    <property type="match status" value="1"/>
</dbReference>
<evidence type="ECO:0000256" key="18">
    <source>
        <dbReference type="ARBA" id="ARBA00023002"/>
    </source>
</evidence>
<keyword evidence="16 28" id="KW-0067">ATP-binding</keyword>
<evidence type="ECO:0000256" key="8">
    <source>
        <dbReference type="ARBA" id="ARBA00010046"/>
    </source>
</evidence>
<evidence type="ECO:0000256" key="7">
    <source>
        <dbReference type="ARBA" id="ARBA00007952"/>
    </source>
</evidence>
<evidence type="ECO:0000256" key="4">
    <source>
        <dbReference type="ARBA" id="ARBA00005056"/>
    </source>
</evidence>
<evidence type="ECO:0000256" key="1">
    <source>
        <dbReference type="ARBA" id="ARBA00001920"/>
    </source>
</evidence>
<dbReference type="GO" id="GO:0046872">
    <property type="term" value="F:metal ion binding"/>
    <property type="evidence" value="ECO:0007669"/>
    <property type="project" value="UniProtKB-KW"/>
</dbReference>
<dbReference type="InterPro" id="IPR036291">
    <property type="entry name" value="NAD(P)-bd_dom_sf"/>
</dbReference>
<dbReference type="InterPro" id="IPR054352">
    <property type="entry name" value="ACT_Aspartokinase"/>
</dbReference>
<dbReference type="EC" id="1.1.1.3" evidence="28"/>
<evidence type="ECO:0000256" key="17">
    <source>
        <dbReference type="ARBA" id="ARBA00022857"/>
    </source>
</evidence>
<keyword evidence="15 28" id="KW-0418">Kinase</keyword>